<evidence type="ECO:0000313" key="2">
    <source>
        <dbReference type="EMBL" id="MDE1462183.1"/>
    </source>
</evidence>
<feature type="domain" description="Reverse transcriptase" evidence="1">
    <location>
        <begin position="1"/>
        <end position="60"/>
    </location>
</feature>
<dbReference type="PROSITE" id="PS50878">
    <property type="entry name" value="RT_POL"/>
    <property type="match status" value="1"/>
</dbReference>
<organism evidence="2 3">
    <name type="scientific">Spartinivicinus poritis</name>
    <dbReference type="NCBI Taxonomy" id="2994640"/>
    <lineage>
        <taxon>Bacteria</taxon>
        <taxon>Pseudomonadati</taxon>
        <taxon>Pseudomonadota</taxon>
        <taxon>Gammaproteobacteria</taxon>
        <taxon>Oceanospirillales</taxon>
        <taxon>Zooshikellaceae</taxon>
        <taxon>Spartinivicinus</taxon>
    </lineage>
</organism>
<accession>A0ABT5U737</accession>
<evidence type="ECO:0000313" key="3">
    <source>
        <dbReference type="Proteomes" id="UP001528823"/>
    </source>
</evidence>
<keyword evidence="3" id="KW-1185">Reference proteome</keyword>
<comment type="caution">
    <text evidence="2">The sequence shown here is derived from an EMBL/GenBank/DDBJ whole genome shotgun (WGS) entry which is preliminary data.</text>
</comment>
<dbReference type="Proteomes" id="UP001528823">
    <property type="component" value="Unassembled WGS sequence"/>
</dbReference>
<reference evidence="2 3" key="1">
    <citation type="submission" date="2022-11" db="EMBL/GenBank/DDBJ databases">
        <title>Spartinivicinus poritis sp. nov., isolated from scleractinian coral Porites lutea.</title>
        <authorList>
            <person name="Zhang G."/>
            <person name="Cai L."/>
            <person name="Wei Q."/>
        </authorList>
    </citation>
    <scope>NUCLEOTIDE SEQUENCE [LARGE SCALE GENOMIC DNA]</scope>
    <source>
        <strain evidence="2 3">A2-2</strain>
    </source>
</reference>
<dbReference type="InterPro" id="IPR000477">
    <property type="entry name" value="RT_dom"/>
</dbReference>
<name>A0ABT5U737_9GAMM</name>
<sequence>MAIMSGIMDDWLFLCNSSWYLRKAVKNMHHILARLNVKIAENKTFIGRVNKGYDWLGYRIELVLEKTKNRTPFFALFINATSYHNHLTKLCRLYEQGASKEALAAYAKRWWIWVRGGVGWLG</sequence>
<proteinExistence type="predicted"/>
<dbReference type="RefSeq" id="WP_274688542.1">
    <property type="nucleotide sequence ID" value="NZ_JAPMOU010000009.1"/>
</dbReference>
<protein>
    <recommendedName>
        <fullName evidence="1">Reverse transcriptase domain-containing protein</fullName>
    </recommendedName>
</protein>
<gene>
    <name evidence="2" type="ORF">ORQ98_09375</name>
</gene>
<evidence type="ECO:0000259" key="1">
    <source>
        <dbReference type="PROSITE" id="PS50878"/>
    </source>
</evidence>
<dbReference type="EMBL" id="JAPMOU010000009">
    <property type="protein sequence ID" value="MDE1462183.1"/>
    <property type="molecule type" value="Genomic_DNA"/>
</dbReference>